<sequence>MTSEEDEELPVFPGFRGMAQRRRGLLAELVAQRRSAGLSQAEVAARMGTSQSAVARLESGAVDARLSTLERYAGAVHRRLDLRLRDGGAEPRRASTTERVVRGRGLDE</sequence>
<evidence type="ECO:0000313" key="3">
    <source>
        <dbReference type="EMBL" id="GIL24819.1"/>
    </source>
</evidence>
<dbReference type="GO" id="GO:0003677">
    <property type="term" value="F:DNA binding"/>
    <property type="evidence" value="ECO:0007669"/>
    <property type="project" value="InterPro"/>
</dbReference>
<comment type="caution">
    <text evidence="3">The sequence shown here is derived from an EMBL/GenBank/DDBJ whole genome shotgun (WGS) entry which is preliminary data.</text>
</comment>
<proteinExistence type="predicted"/>
<dbReference type="SUPFAM" id="SSF47413">
    <property type="entry name" value="lambda repressor-like DNA-binding domains"/>
    <property type="match status" value="1"/>
</dbReference>
<dbReference type="SMART" id="SM00530">
    <property type="entry name" value="HTH_XRE"/>
    <property type="match status" value="1"/>
</dbReference>
<evidence type="ECO:0000256" key="1">
    <source>
        <dbReference type="SAM" id="MobiDB-lite"/>
    </source>
</evidence>
<dbReference type="InterPro" id="IPR001387">
    <property type="entry name" value="Cro/C1-type_HTH"/>
</dbReference>
<name>A0A8J4EKS4_9ACTN</name>
<evidence type="ECO:0000313" key="4">
    <source>
        <dbReference type="Proteomes" id="UP000614996"/>
    </source>
</evidence>
<dbReference type="AlphaFoldDB" id="A0A8J4EKS4"/>
<dbReference type="Gene3D" id="1.10.260.40">
    <property type="entry name" value="lambda repressor-like DNA-binding domains"/>
    <property type="match status" value="1"/>
</dbReference>
<dbReference type="EMBL" id="BOPO01000001">
    <property type="protein sequence ID" value="GIL24819.1"/>
    <property type="molecule type" value="Genomic_DNA"/>
</dbReference>
<accession>A0A8J4EKS4</accession>
<dbReference type="InterPro" id="IPR010982">
    <property type="entry name" value="Lambda_DNA-bd_dom_sf"/>
</dbReference>
<keyword evidence="4" id="KW-1185">Reference proteome</keyword>
<dbReference type="CDD" id="cd00093">
    <property type="entry name" value="HTH_XRE"/>
    <property type="match status" value="1"/>
</dbReference>
<dbReference type="PROSITE" id="PS50943">
    <property type="entry name" value="HTH_CROC1"/>
    <property type="match status" value="1"/>
</dbReference>
<evidence type="ECO:0000259" key="2">
    <source>
        <dbReference type="PROSITE" id="PS50943"/>
    </source>
</evidence>
<dbReference type="Pfam" id="PF01381">
    <property type="entry name" value="HTH_3"/>
    <property type="match status" value="1"/>
</dbReference>
<gene>
    <name evidence="3" type="ORF">NUM_00740</name>
</gene>
<organism evidence="3 4">
    <name type="scientific">Actinocatenispora comari</name>
    <dbReference type="NCBI Taxonomy" id="2807577"/>
    <lineage>
        <taxon>Bacteria</taxon>
        <taxon>Bacillati</taxon>
        <taxon>Actinomycetota</taxon>
        <taxon>Actinomycetes</taxon>
        <taxon>Micromonosporales</taxon>
        <taxon>Micromonosporaceae</taxon>
        <taxon>Actinocatenispora</taxon>
    </lineage>
</organism>
<dbReference type="RefSeq" id="WP_207122442.1">
    <property type="nucleotide sequence ID" value="NZ_BOPO01000001.1"/>
</dbReference>
<protein>
    <recommendedName>
        <fullName evidence="2">HTH cro/C1-type domain-containing protein</fullName>
    </recommendedName>
</protein>
<dbReference type="Proteomes" id="UP000614996">
    <property type="component" value="Unassembled WGS sequence"/>
</dbReference>
<reference evidence="4" key="1">
    <citation type="journal article" date="2021" name="Int. J. Syst. Evol. Microbiol.">
        <title>Actinocatenispora comari sp. nov., an endophytic actinomycete isolated from aerial parts of Comarum salesowianum.</title>
        <authorList>
            <person name="Oyunbileg N."/>
            <person name="Iizaka Y."/>
            <person name="Hamada M."/>
            <person name="Davaapurev B.O."/>
            <person name="Fukumoto A."/>
            <person name="Tsetseg B."/>
            <person name="Kato F."/>
            <person name="Tamura T."/>
            <person name="Batkhuu J."/>
            <person name="Anzai Y."/>
        </authorList>
    </citation>
    <scope>NUCLEOTIDE SEQUENCE [LARGE SCALE GENOMIC DNA]</scope>
    <source>
        <strain evidence="4">NUM-2625</strain>
    </source>
</reference>
<feature type="region of interest" description="Disordered" evidence="1">
    <location>
        <begin position="87"/>
        <end position="108"/>
    </location>
</feature>
<feature type="domain" description="HTH cro/C1-type" evidence="2">
    <location>
        <begin position="29"/>
        <end position="83"/>
    </location>
</feature>